<dbReference type="InterPro" id="IPR036390">
    <property type="entry name" value="WH_DNA-bd_sf"/>
</dbReference>
<evidence type="ECO:0000313" key="1">
    <source>
        <dbReference type="EMBL" id="GBD08850.1"/>
    </source>
</evidence>
<evidence type="ECO:0000313" key="2">
    <source>
        <dbReference type="Proteomes" id="UP000236642"/>
    </source>
</evidence>
<dbReference type="PROSITE" id="PS51197">
    <property type="entry name" value="HTH_RRF2_2"/>
    <property type="match status" value="1"/>
</dbReference>
<dbReference type="SUPFAM" id="SSF46785">
    <property type="entry name" value="Winged helix' DNA-binding domain"/>
    <property type="match status" value="1"/>
</dbReference>
<comment type="caution">
    <text evidence="1">The sequence shown here is derived from an EMBL/GenBank/DDBJ whole genome shotgun (WGS) entry which is preliminary data.</text>
</comment>
<dbReference type="PANTHER" id="PTHR33221:SF2">
    <property type="entry name" value="TRANSCRIPTIONAL REGULATOR"/>
    <property type="match status" value="1"/>
</dbReference>
<organism evidence="1 2">
    <name type="scientific">Candidatus Thermoflexus japonica</name>
    <dbReference type="NCBI Taxonomy" id="2035417"/>
    <lineage>
        <taxon>Bacteria</taxon>
        <taxon>Bacillati</taxon>
        <taxon>Chloroflexota</taxon>
        <taxon>Thermoflexia</taxon>
        <taxon>Thermoflexales</taxon>
        <taxon>Thermoflexaceae</taxon>
        <taxon>Thermoflexus</taxon>
    </lineage>
</organism>
<sequence length="166" mass="18483">MEISRRADYAMRVILDLAMLPPGMRARARDIARRQAIPYAFLQKIIRDLCTAGFIEASRGRRGGVRLARPAESITLLEVLEAMEGPIRLNRCSREPRLCPRWSFCAIHPIWAQAQAYLQQLLGSTTFAQVAERGRQIRAMQFRNGASGAAALPVPEPLAAQTPGTR</sequence>
<dbReference type="PANTHER" id="PTHR33221">
    <property type="entry name" value="WINGED HELIX-TURN-HELIX TRANSCRIPTIONAL REGULATOR, RRF2 FAMILY"/>
    <property type="match status" value="1"/>
</dbReference>
<gene>
    <name evidence="1" type="ORF">HRbin22_01093</name>
</gene>
<dbReference type="NCBIfam" id="TIGR00738">
    <property type="entry name" value="rrf2_super"/>
    <property type="match status" value="1"/>
</dbReference>
<dbReference type="InterPro" id="IPR000944">
    <property type="entry name" value="Tscrpt_reg_Rrf2"/>
</dbReference>
<accession>A0A2H5Y5X8</accession>
<name>A0A2H5Y5X8_9CHLR</name>
<dbReference type="Gene3D" id="1.10.10.10">
    <property type="entry name" value="Winged helix-like DNA-binding domain superfamily/Winged helix DNA-binding domain"/>
    <property type="match status" value="1"/>
</dbReference>
<reference evidence="2" key="1">
    <citation type="submission" date="2017-09" db="EMBL/GenBank/DDBJ databases">
        <title>Metaegenomics of thermophilic ammonia-oxidizing enrichment culture.</title>
        <authorList>
            <person name="Kato S."/>
            <person name="Suzuki K."/>
        </authorList>
    </citation>
    <scope>NUCLEOTIDE SEQUENCE [LARGE SCALE GENOMIC DNA]</scope>
</reference>
<dbReference type="Proteomes" id="UP000236642">
    <property type="component" value="Unassembled WGS sequence"/>
</dbReference>
<proteinExistence type="predicted"/>
<dbReference type="Pfam" id="PF02082">
    <property type="entry name" value="Rrf2"/>
    <property type="match status" value="1"/>
</dbReference>
<dbReference type="InterPro" id="IPR036388">
    <property type="entry name" value="WH-like_DNA-bd_sf"/>
</dbReference>
<dbReference type="AlphaFoldDB" id="A0A2H5Y5X8"/>
<dbReference type="GO" id="GO:0003700">
    <property type="term" value="F:DNA-binding transcription factor activity"/>
    <property type="evidence" value="ECO:0007669"/>
    <property type="project" value="TreeGrafter"/>
</dbReference>
<dbReference type="EMBL" id="BEHY01000019">
    <property type="protein sequence ID" value="GBD08850.1"/>
    <property type="molecule type" value="Genomic_DNA"/>
</dbReference>
<protein>
    <submittedName>
        <fullName evidence="1">HTH-type transcriptional regulator</fullName>
    </submittedName>
</protein>
<dbReference type="GO" id="GO:0005829">
    <property type="term" value="C:cytosol"/>
    <property type="evidence" value="ECO:0007669"/>
    <property type="project" value="TreeGrafter"/>
</dbReference>